<comment type="caution">
    <text evidence="7">The sequence shown here is derived from an EMBL/GenBank/DDBJ whole genome shotgun (WGS) entry which is preliminary data.</text>
</comment>
<dbReference type="CDD" id="cd01335">
    <property type="entry name" value="Radical_SAM"/>
    <property type="match status" value="1"/>
</dbReference>
<protein>
    <submittedName>
        <fullName evidence="7">Radical SAM protein</fullName>
    </submittedName>
</protein>
<dbReference type="PANTHER" id="PTHR11228:SF7">
    <property type="entry name" value="PQQA PEPTIDE CYCLASE"/>
    <property type="match status" value="1"/>
</dbReference>
<dbReference type="PANTHER" id="PTHR11228">
    <property type="entry name" value="RADICAL SAM DOMAIN PROTEIN"/>
    <property type="match status" value="1"/>
</dbReference>
<comment type="cofactor">
    <cofactor evidence="1">
        <name>[4Fe-4S] cluster</name>
        <dbReference type="ChEBI" id="CHEBI:49883"/>
    </cofactor>
</comment>
<keyword evidence="5" id="KW-0411">Iron-sulfur</keyword>
<dbReference type="InterPro" id="IPR058240">
    <property type="entry name" value="rSAM_sf"/>
</dbReference>
<evidence type="ECO:0000313" key="8">
    <source>
        <dbReference type="Proteomes" id="UP001297092"/>
    </source>
</evidence>
<dbReference type="SFLD" id="SFLDG01067">
    <property type="entry name" value="SPASM/twitch_domain_containing"/>
    <property type="match status" value="1"/>
</dbReference>
<dbReference type="InterPro" id="IPR050377">
    <property type="entry name" value="Radical_SAM_PqqE_MftC-like"/>
</dbReference>
<evidence type="ECO:0000259" key="6">
    <source>
        <dbReference type="Pfam" id="PF04055"/>
    </source>
</evidence>
<dbReference type="Pfam" id="PF04055">
    <property type="entry name" value="Radical_SAM"/>
    <property type="match status" value="1"/>
</dbReference>
<dbReference type="SUPFAM" id="SSF102114">
    <property type="entry name" value="Radical SAM enzymes"/>
    <property type="match status" value="1"/>
</dbReference>
<sequence>MNQDFNHIQSVYWVFTQLCNDDCDHCYNDSSPFGKRISHDDCMAIIDNLPNKMDRLILSGGEPLADKKLLYAILDKLQSRYGNEIQIMLQTNGDLLTKQKLQTLIDKGVTRFDIASIDRYHKKAGGRLMELAELFESCGVIGTEKDPLIEGGHYLTENPLSWGYWGASEDMWLGGNWARGKALKNNIWLKDPSHNFCTILSGARNFLGGYSDIPQEISIQLWRINPCCPGTHFPMGDARKEKVADVLKRASQNAVFKMLNDGNPLKMGESLGISEEAAAEKNEELKNICLYCDHFMKCHKNEIFDEKGVMATLEKV</sequence>
<dbReference type="InterPro" id="IPR013785">
    <property type="entry name" value="Aldolase_TIM"/>
</dbReference>
<gene>
    <name evidence="7" type="ORF">KIV10_04540</name>
</gene>
<dbReference type="RefSeq" id="WP_214112310.1">
    <property type="nucleotide sequence ID" value="NZ_JAHCTB010000002.1"/>
</dbReference>
<keyword evidence="3" id="KW-0479">Metal-binding</keyword>
<dbReference type="Gene3D" id="3.20.20.70">
    <property type="entry name" value="Aldolase class I"/>
    <property type="match status" value="1"/>
</dbReference>
<evidence type="ECO:0000256" key="5">
    <source>
        <dbReference type="ARBA" id="ARBA00023014"/>
    </source>
</evidence>
<dbReference type="Proteomes" id="UP001297092">
    <property type="component" value="Unassembled WGS sequence"/>
</dbReference>
<reference evidence="7 8" key="1">
    <citation type="submission" date="2021-05" db="EMBL/GenBank/DDBJ databases">
        <title>Aequorivita echinoideorum JCM 30378 genome.</title>
        <authorList>
            <person name="Zhang H."/>
            <person name="Li C."/>
        </authorList>
    </citation>
    <scope>NUCLEOTIDE SEQUENCE [LARGE SCALE GENOMIC DNA]</scope>
    <source>
        <strain evidence="7 8">JCM30378</strain>
    </source>
</reference>
<keyword evidence="8" id="KW-1185">Reference proteome</keyword>
<evidence type="ECO:0000256" key="3">
    <source>
        <dbReference type="ARBA" id="ARBA00022723"/>
    </source>
</evidence>
<accession>A0ABS5S2K6</accession>
<name>A0ABS5S2K6_9FLAO</name>
<evidence type="ECO:0000313" key="7">
    <source>
        <dbReference type="EMBL" id="MBT0607441.1"/>
    </source>
</evidence>
<dbReference type="InterPro" id="IPR007197">
    <property type="entry name" value="rSAM"/>
</dbReference>
<feature type="domain" description="Radical SAM core" evidence="6">
    <location>
        <begin position="14"/>
        <end position="114"/>
    </location>
</feature>
<keyword evidence="2" id="KW-0949">S-adenosyl-L-methionine</keyword>
<evidence type="ECO:0000256" key="2">
    <source>
        <dbReference type="ARBA" id="ARBA00022691"/>
    </source>
</evidence>
<keyword evidence="4" id="KW-0408">Iron</keyword>
<evidence type="ECO:0000256" key="1">
    <source>
        <dbReference type="ARBA" id="ARBA00001966"/>
    </source>
</evidence>
<proteinExistence type="predicted"/>
<dbReference type="SFLD" id="SFLDS00029">
    <property type="entry name" value="Radical_SAM"/>
    <property type="match status" value="1"/>
</dbReference>
<dbReference type="EMBL" id="JAHCTB010000002">
    <property type="protein sequence ID" value="MBT0607441.1"/>
    <property type="molecule type" value="Genomic_DNA"/>
</dbReference>
<evidence type="ECO:0000256" key="4">
    <source>
        <dbReference type="ARBA" id="ARBA00023004"/>
    </source>
</evidence>
<organism evidence="7 8">
    <name type="scientific">Aequorivita echinoideorum</name>
    <dbReference type="NCBI Taxonomy" id="1549647"/>
    <lineage>
        <taxon>Bacteria</taxon>
        <taxon>Pseudomonadati</taxon>
        <taxon>Bacteroidota</taxon>
        <taxon>Flavobacteriia</taxon>
        <taxon>Flavobacteriales</taxon>
        <taxon>Flavobacteriaceae</taxon>
        <taxon>Aequorivita</taxon>
    </lineage>
</organism>